<gene>
    <name evidence="1" type="ORF">A3C25_02170</name>
</gene>
<dbReference type="AlphaFoldDB" id="A0A1F7GX03"/>
<protein>
    <submittedName>
        <fullName evidence="1">Uncharacterized protein</fullName>
    </submittedName>
</protein>
<accession>A0A1F7GX03</accession>
<name>A0A1F7GX03_9BACT</name>
<sequence>MEFIQKLIRRKDRSKPQDKINTLKELEVFKRLQVKFTGVGMGVRSGLNEDQLSVGDLVDILDLYLRAAESDTRGKCSTIARIVEVSFPVEQLTLVAEELKKLKDNSLKPSDLNRTYSLYSLPINLRRVTEEDLGELSHYPGGIMITELKDESYKPTGKYTLLLTNRQQADNENLTRIKQIFGEVGLPVK</sequence>
<reference evidence="1 2" key="1">
    <citation type="journal article" date="2016" name="Nat. Commun.">
        <title>Thousands of microbial genomes shed light on interconnected biogeochemical processes in an aquifer system.</title>
        <authorList>
            <person name="Anantharaman K."/>
            <person name="Brown C.T."/>
            <person name="Hug L.A."/>
            <person name="Sharon I."/>
            <person name="Castelle C.J."/>
            <person name="Probst A.J."/>
            <person name="Thomas B.C."/>
            <person name="Singh A."/>
            <person name="Wilkins M.J."/>
            <person name="Karaoz U."/>
            <person name="Brodie E.L."/>
            <person name="Williams K.H."/>
            <person name="Hubbard S.S."/>
            <person name="Banfield J.F."/>
        </authorList>
    </citation>
    <scope>NUCLEOTIDE SEQUENCE [LARGE SCALE GENOMIC DNA]</scope>
</reference>
<evidence type="ECO:0000313" key="2">
    <source>
        <dbReference type="Proteomes" id="UP000177913"/>
    </source>
</evidence>
<dbReference type="EMBL" id="MFZO01000047">
    <property type="protein sequence ID" value="OGK23451.1"/>
    <property type="molecule type" value="Genomic_DNA"/>
</dbReference>
<evidence type="ECO:0000313" key="1">
    <source>
        <dbReference type="EMBL" id="OGK23451.1"/>
    </source>
</evidence>
<comment type="caution">
    <text evidence="1">The sequence shown here is derived from an EMBL/GenBank/DDBJ whole genome shotgun (WGS) entry which is preliminary data.</text>
</comment>
<organism evidence="1 2">
    <name type="scientific">Candidatus Roizmanbacteria bacterium RIFCSPHIGHO2_02_FULL_38_11</name>
    <dbReference type="NCBI Taxonomy" id="1802039"/>
    <lineage>
        <taxon>Bacteria</taxon>
        <taxon>Candidatus Roizmaniibacteriota</taxon>
    </lineage>
</organism>
<dbReference type="Proteomes" id="UP000177913">
    <property type="component" value="Unassembled WGS sequence"/>
</dbReference>
<proteinExistence type="predicted"/>